<dbReference type="OMA" id="HGCWIPR"/>
<comment type="similarity">
    <text evidence="1">Belongs to the carotenoid oxygenase family.</text>
</comment>
<keyword evidence="7" id="KW-1185">Reference proteome</keyword>
<dbReference type="EMBL" id="AYRZ02000008">
    <property type="protein sequence ID" value="PHT74240.1"/>
    <property type="molecule type" value="Genomic_DNA"/>
</dbReference>
<evidence type="ECO:0000313" key="6">
    <source>
        <dbReference type="EMBL" id="PHT74240.1"/>
    </source>
</evidence>
<name>A0A2G2YWT9_CAPAN</name>
<sequence length="102" mass="11225">MVFGDSVGKFRIQLDRSPYGELEAALNPNEHGKAIDMCSMNPAYLGKKYRYAYACGAVISMISDRNGEGYPLILDGSTFEDIPRAKFPCGLPYGLHGCWVPT</sequence>
<proteinExistence type="inferred from homology"/>
<evidence type="ECO:0000256" key="3">
    <source>
        <dbReference type="ARBA" id="ARBA00022964"/>
    </source>
</evidence>
<evidence type="ECO:0000256" key="5">
    <source>
        <dbReference type="PIRSR" id="PIRSR604294-1"/>
    </source>
</evidence>
<evidence type="ECO:0000256" key="1">
    <source>
        <dbReference type="ARBA" id="ARBA00006787"/>
    </source>
</evidence>
<evidence type="ECO:0000256" key="2">
    <source>
        <dbReference type="ARBA" id="ARBA00022723"/>
    </source>
</evidence>
<keyword evidence="4 5" id="KW-0408">Iron</keyword>
<organism evidence="6 7">
    <name type="scientific">Capsicum annuum</name>
    <name type="common">Capsicum pepper</name>
    <dbReference type="NCBI Taxonomy" id="4072"/>
    <lineage>
        <taxon>Eukaryota</taxon>
        <taxon>Viridiplantae</taxon>
        <taxon>Streptophyta</taxon>
        <taxon>Embryophyta</taxon>
        <taxon>Tracheophyta</taxon>
        <taxon>Spermatophyta</taxon>
        <taxon>Magnoliopsida</taxon>
        <taxon>eudicotyledons</taxon>
        <taxon>Gunneridae</taxon>
        <taxon>Pentapetalae</taxon>
        <taxon>asterids</taxon>
        <taxon>lamiids</taxon>
        <taxon>Solanales</taxon>
        <taxon>Solanaceae</taxon>
        <taxon>Solanoideae</taxon>
        <taxon>Capsiceae</taxon>
        <taxon>Capsicum</taxon>
    </lineage>
</organism>
<reference evidence="6 7" key="1">
    <citation type="journal article" date="2014" name="Nat. Genet.">
        <title>Genome sequence of the hot pepper provides insights into the evolution of pungency in Capsicum species.</title>
        <authorList>
            <person name="Kim S."/>
            <person name="Park M."/>
            <person name="Yeom S.I."/>
            <person name="Kim Y.M."/>
            <person name="Lee J.M."/>
            <person name="Lee H.A."/>
            <person name="Seo E."/>
            <person name="Choi J."/>
            <person name="Cheong K."/>
            <person name="Kim K.T."/>
            <person name="Jung K."/>
            <person name="Lee G.W."/>
            <person name="Oh S.K."/>
            <person name="Bae C."/>
            <person name="Kim S.B."/>
            <person name="Lee H.Y."/>
            <person name="Kim S.Y."/>
            <person name="Kim M.S."/>
            <person name="Kang B.C."/>
            <person name="Jo Y.D."/>
            <person name="Yang H.B."/>
            <person name="Jeong H.J."/>
            <person name="Kang W.H."/>
            <person name="Kwon J.K."/>
            <person name="Shin C."/>
            <person name="Lim J.Y."/>
            <person name="Park J.H."/>
            <person name="Huh J.H."/>
            <person name="Kim J.S."/>
            <person name="Kim B.D."/>
            <person name="Cohen O."/>
            <person name="Paran I."/>
            <person name="Suh M.C."/>
            <person name="Lee S.B."/>
            <person name="Kim Y.K."/>
            <person name="Shin Y."/>
            <person name="Noh S.J."/>
            <person name="Park J."/>
            <person name="Seo Y.S."/>
            <person name="Kwon S.Y."/>
            <person name="Kim H.A."/>
            <person name="Park J.M."/>
            <person name="Kim H.J."/>
            <person name="Choi S.B."/>
            <person name="Bosland P.W."/>
            <person name="Reeves G."/>
            <person name="Jo S.H."/>
            <person name="Lee B.W."/>
            <person name="Cho H.T."/>
            <person name="Choi H.S."/>
            <person name="Lee M.S."/>
            <person name="Yu Y."/>
            <person name="Do Choi Y."/>
            <person name="Park B.S."/>
            <person name="van Deynze A."/>
            <person name="Ashrafi H."/>
            <person name="Hill T."/>
            <person name="Kim W.T."/>
            <person name="Pai H.S."/>
            <person name="Ahn H.K."/>
            <person name="Yeam I."/>
            <person name="Giovannoni J.J."/>
            <person name="Rose J.K."/>
            <person name="Sorensen I."/>
            <person name="Lee S.J."/>
            <person name="Kim R.W."/>
            <person name="Choi I.Y."/>
            <person name="Choi B.S."/>
            <person name="Lim J.S."/>
            <person name="Lee Y.H."/>
            <person name="Choi D."/>
        </authorList>
    </citation>
    <scope>NUCLEOTIDE SEQUENCE [LARGE SCALE GENOMIC DNA]</scope>
    <source>
        <strain evidence="7">cv. CM334</strain>
    </source>
</reference>
<dbReference type="Proteomes" id="UP000222542">
    <property type="component" value="Unassembled WGS sequence"/>
</dbReference>
<accession>A0A2G2YWT9</accession>
<keyword evidence="3" id="KW-0560">Oxidoreductase</keyword>
<comment type="caution">
    <text evidence="6">The sequence shown here is derived from an EMBL/GenBank/DDBJ whole genome shotgun (WGS) entry which is preliminary data.</text>
</comment>
<dbReference type="GO" id="GO:0016702">
    <property type="term" value="F:oxidoreductase activity, acting on single donors with incorporation of molecular oxygen, incorporation of two atoms of oxygen"/>
    <property type="evidence" value="ECO:0007669"/>
    <property type="project" value="InterPro"/>
</dbReference>
<protein>
    <submittedName>
        <fullName evidence="6">Uncharacterized protein</fullName>
    </submittedName>
</protein>
<evidence type="ECO:0000313" key="7">
    <source>
        <dbReference type="Proteomes" id="UP000222542"/>
    </source>
</evidence>
<comment type="cofactor">
    <cofactor evidence="5">
        <name>Fe(2+)</name>
        <dbReference type="ChEBI" id="CHEBI:29033"/>
    </cofactor>
    <text evidence="5">Binds 1 Fe(2+) ion per subunit.</text>
</comment>
<evidence type="ECO:0000256" key="4">
    <source>
        <dbReference type="ARBA" id="ARBA00023004"/>
    </source>
</evidence>
<dbReference type="GO" id="GO:0046872">
    <property type="term" value="F:metal ion binding"/>
    <property type="evidence" value="ECO:0007669"/>
    <property type="project" value="UniProtKB-KW"/>
</dbReference>
<keyword evidence="3" id="KW-0223">Dioxygenase</keyword>
<reference evidence="6 7" key="2">
    <citation type="journal article" date="2017" name="Genome Biol.">
        <title>New reference genome sequences of hot pepper reveal the massive evolution of plant disease-resistance genes by retroduplication.</title>
        <authorList>
            <person name="Kim S."/>
            <person name="Park J."/>
            <person name="Yeom S.I."/>
            <person name="Kim Y.M."/>
            <person name="Seo E."/>
            <person name="Kim K.T."/>
            <person name="Kim M.S."/>
            <person name="Lee J.M."/>
            <person name="Cheong K."/>
            <person name="Shin H.S."/>
            <person name="Kim S.B."/>
            <person name="Han K."/>
            <person name="Lee J."/>
            <person name="Park M."/>
            <person name="Lee H.A."/>
            <person name="Lee H.Y."/>
            <person name="Lee Y."/>
            <person name="Oh S."/>
            <person name="Lee J.H."/>
            <person name="Choi E."/>
            <person name="Choi E."/>
            <person name="Lee S.E."/>
            <person name="Jeon J."/>
            <person name="Kim H."/>
            <person name="Choi G."/>
            <person name="Song H."/>
            <person name="Lee J."/>
            <person name="Lee S.C."/>
            <person name="Kwon J.K."/>
            <person name="Lee H.Y."/>
            <person name="Koo N."/>
            <person name="Hong Y."/>
            <person name="Kim R.W."/>
            <person name="Kang W.H."/>
            <person name="Huh J.H."/>
            <person name="Kang B.C."/>
            <person name="Yang T.J."/>
            <person name="Lee Y.H."/>
            <person name="Bennetzen J.L."/>
            <person name="Choi D."/>
        </authorList>
    </citation>
    <scope>NUCLEOTIDE SEQUENCE [LARGE SCALE GENOMIC DNA]</scope>
    <source>
        <strain evidence="7">cv. CM334</strain>
    </source>
</reference>
<dbReference type="Pfam" id="PF03055">
    <property type="entry name" value="RPE65"/>
    <property type="match status" value="1"/>
</dbReference>
<dbReference type="STRING" id="4072.A0A2G2YWT9"/>
<dbReference type="InterPro" id="IPR004294">
    <property type="entry name" value="Carotenoid_Oase"/>
</dbReference>
<feature type="binding site" evidence="5">
    <location>
        <position position="96"/>
    </location>
    <ligand>
        <name>Fe cation</name>
        <dbReference type="ChEBI" id="CHEBI:24875"/>
        <note>catalytic</note>
    </ligand>
</feature>
<keyword evidence="2 5" id="KW-0479">Metal-binding</keyword>
<dbReference type="Gramene" id="PHT74240">
    <property type="protein sequence ID" value="PHT74240"/>
    <property type="gene ID" value="T459_21517"/>
</dbReference>
<gene>
    <name evidence="6" type="ORF">T459_21517</name>
</gene>
<dbReference type="AlphaFoldDB" id="A0A2G2YWT9"/>